<evidence type="ECO:0000256" key="1">
    <source>
        <dbReference type="SAM" id="SignalP"/>
    </source>
</evidence>
<dbReference type="STRING" id="1123010.SAMN02745724_00627"/>
<feature type="chain" id="PRO_5011640903" evidence="1">
    <location>
        <begin position="18"/>
        <end position="115"/>
    </location>
</feature>
<organism evidence="2 3">
    <name type="scientific">Pseudoalteromonas denitrificans DSM 6059</name>
    <dbReference type="NCBI Taxonomy" id="1123010"/>
    <lineage>
        <taxon>Bacteria</taxon>
        <taxon>Pseudomonadati</taxon>
        <taxon>Pseudomonadota</taxon>
        <taxon>Gammaproteobacteria</taxon>
        <taxon>Alteromonadales</taxon>
        <taxon>Pseudoalteromonadaceae</taxon>
        <taxon>Pseudoalteromonas</taxon>
    </lineage>
</organism>
<sequence length="115" mass="13276">MRLFLIFIVIFSNCAFANELSQAHKVTKTPEYIKMKKQYEKCVLRKGIEFVKVSSPSEAIQYAPIACKRELLTIKQFFLGSAFKTEVINALVQSVKEGVEIDLVNSVYKERLKYF</sequence>
<reference evidence="2 3" key="1">
    <citation type="submission" date="2016-10" db="EMBL/GenBank/DDBJ databases">
        <authorList>
            <person name="de Groot N.N."/>
        </authorList>
    </citation>
    <scope>NUCLEOTIDE SEQUENCE [LARGE SCALE GENOMIC DNA]</scope>
    <source>
        <strain evidence="2 3">DSM 6059</strain>
    </source>
</reference>
<accession>A0A1I1FHM9</accession>
<evidence type="ECO:0000313" key="3">
    <source>
        <dbReference type="Proteomes" id="UP000198862"/>
    </source>
</evidence>
<keyword evidence="1" id="KW-0732">Signal</keyword>
<keyword evidence="3" id="KW-1185">Reference proteome</keyword>
<feature type="signal peptide" evidence="1">
    <location>
        <begin position="1"/>
        <end position="17"/>
    </location>
</feature>
<dbReference type="RefSeq" id="WP_091979837.1">
    <property type="nucleotide sequence ID" value="NZ_FOLO01000003.1"/>
</dbReference>
<dbReference type="AlphaFoldDB" id="A0A1I1FHM9"/>
<dbReference type="OrthoDB" id="6386134at2"/>
<name>A0A1I1FHM9_9GAMM</name>
<dbReference type="EMBL" id="FOLO01000003">
    <property type="protein sequence ID" value="SFB98456.1"/>
    <property type="molecule type" value="Genomic_DNA"/>
</dbReference>
<gene>
    <name evidence="2" type="ORF">SAMN02745724_00627</name>
</gene>
<evidence type="ECO:0000313" key="2">
    <source>
        <dbReference type="EMBL" id="SFB98456.1"/>
    </source>
</evidence>
<proteinExistence type="predicted"/>
<protein>
    <submittedName>
        <fullName evidence="2">Uncharacterized protein</fullName>
    </submittedName>
</protein>
<dbReference type="Proteomes" id="UP000198862">
    <property type="component" value="Unassembled WGS sequence"/>
</dbReference>